<reference evidence="1" key="2">
    <citation type="journal article" date="2015" name="Data Brief">
        <title>Shoot transcriptome of the giant reed, Arundo donax.</title>
        <authorList>
            <person name="Barrero R.A."/>
            <person name="Guerrero F.D."/>
            <person name="Moolhuijzen P."/>
            <person name="Goolsby J.A."/>
            <person name="Tidwell J."/>
            <person name="Bellgard S.E."/>
            <person name="Bellgard M.I."/>
        </authorList>
    </citation>
    <scope>NUCLEOTIDE SEQUENCE</scope>
    <source>
        <tissue evidence="1">Shoot tissue taken approximately 20 cm above the soil surface</tissue>
    </source>
</reference>
<accession>A0A0A9EQC5</accession>
<organism evidence="1">
    <name type="scientific">Arundo donax</name>
    <name type="common">Giant reed</name>
    <name type="synonym">Donax arundinaceus</name>
    <dbReference type="NCBI Taxonomy" id="35708"/>
    <lineage>
        <taxon>Eukaryota</taxon>
        <taxon>Viridiplantae</taxon>
        <taxon>Streptophyta</taxon>
        <taxon>Embryophyta</taxon>
        <taxon>Tracheophyta</taxon>
        <taxon>Spermatophyta</taxon>
        <taxon>Magnoliopsida</taxon>
        <taxon>Liliopsida</taxon>
        <taxon>Poales</taxon>
        <taxon>Poaceae</taxon>
        <taxon>PACMAD clade</taxon>
        <taxon>Arundinoideae</taxon>
        <taxon>Arundineae</taxon>
        <taxon>Arundo</taxon>
    </lineage>
</organism>
<sequence>MLVPIMLSVGVYPDIRLYRVLGIALRKRDDFSYLPILHALAIKTGV</sequence>
<proteinExistence type="predicted"/>
<dbReference type="EMBL" id="GBRH01195589">
    <property type="protein sequence ID" value="JAE02307.1"/>
    <property type="molecule type" value="Transcribed_RNA"/>
</dbReference>
<name>A0A0A9EQC5_ARUDO</name>
<protein>
    <submittedName>
        <fullName evidence="1">Uncharacterized protein</fullName>
    </submittedName>
</protein>
<dbReference type="AlphaFoldDB" id="A0A0A9EQC5"/>
<evidence type="ECO:0000313" key="1">
    <source>
        <dbReference type="EMBL" id="JAE02307.1"/>
    </source>
</evidence>
<reference evidence="1" key="1">
    <citation type="submission" date="2014-09" db="EMBL/GenBank/DDBJ databases">
        <authorList>
            <person name="Magalhaes I.L.F."/>
            <person name="Oliveira U."/>
            <person name="Santos F.R."/>
            <person name="Vidigal T.H.D.A."/>
            <person name="Brescovit A.D."/>
            <person name="Santos A.J."/>
        </authorList>
    </citation>
    <scope>NUCLEOTIDE SEQUENCE</scope>
    <source>
        <tissue evidence="1">Shoot tissue taken approximately 20 cm above the soil surface</tissue>
    </source>
</reference>